<comment type="caution">
    <text evidence="1">The sequence shown here is derived from an EMBL/GenBank/DDBJ whole genome shotgun (WGS) entry which is preliminary data.</text>
</comment>
<dbReference type="EMBL" id="BAFE01000029">
    <property type="protein sequence ID" value="GAB47910.1"/>
    <property type="molecule type" value="Genomic_DNA"/>
</dbReference>
<proteinExistence type="predicted"/>
<accession>H5UQA2</accession>
<organism evidence="1 2">
    <name type="scientific">Mobilicoccus pelagius NBRC 104925</name>
    <dbReference type="NCBI Taxonomy" id="1089455"/>
    <lineage>
        <taxon>Bacteria</taxon>
        <taxon>Bacillati</taxon>
        <taxon>Actinomycetota</taxon>
        <taxon>Actinomycetes</taxon>
        <taxon>Micrococcales</taxon>
        <taxon>Dermatophilaceae</taxon>
        <taxon>Mobilicoccus</taxon>
    </lineage>
</organism>
<evidence type="ECO:0000313" key="1">
    <source>
        <dbReference type="EMBL" id="GAB47910.1"/>
    </source>
</evidence>
<keyword evidence="2" id="KW-1185">Reference proteome</keyword>
<dbReference type="GO" id="GO:0020037">
    <property type="term" value="F:heme binding"/>
    <property type="evidence" value="ECO:0007669"/>
    <property type="project" value="InterPro"/>
</dbReference>
<dbReference type="InterPro" id="IPR020835">
    <property type="entry name" value="Catalase_sf"/>
</dbReference>
<dbReference type="AlphaFoldDB" id="H5UQA2"/>
<dbReference type="Proteomes" id="UP000004367">
    <property type="component" value="Unassembled WGS sequence"/>
</dbReference>
<dbReference type="SUPFAM" id="SSF56634">
    <property type="entry name" value="Heme-dependent catalase-like"/>
    <property type="match status" value="1"/>
</dbReference>
<evidence type="ECO:0008006" key="3">
    <source>
        <dbReference type="Google" id="ProtNLM"/>
    </source>
</evidence>
<name>H5UQA2_9MICO</name>
<protein>
    <recommendedName>
        <fullName evidence="3">Phosphodiesterase</fullName>
    </recommendedName>
</protein>
<evidence type="ECO:0000313" key="2">
    <source>
        <dbReference type="Proteomes" id="UP000004367"/>
    </source>
</evidence>
<dbReference type="STRING" id="1089455.MOPEL_031_00130"/>
<gene>
    <name evidence="1" type="ORF">MOPEL_031_00130</name>
</gene>
<sequence>MSTYGRVMTAPLKPRPGLAARAATAATAVVSAPMFPAFAALGRRRGARPLHPRGVLSEATLHVEDDGSSGVPVLDTPGEHPCVVRVSRGVGRPTGRLDIPGLAIRFPGAGPEGRDADLLLAATGLGPVSRHFLALRHRADDGPVTTLWPCLTAAGPTMIAAHPLGPVDEADPRGARYALGWARSRGEWHRVGVLTLGEPRPDDLRFDSVEHPLCGTRQYPWVEAARLPAYAGARAGGPTGPSTPR</sequence>
<dbReference type="eggNOG" id="COG3832">
    <property type="taxonomic scope" value="Bacteria"/>
</dbReference>
<reference evidence="1 2" key="1">
    <citation type="submission" date="2012-02" db="EMBL/GenBank/DDBJ databases">
        <title>Whole genome shotgun sequence of Mobilicoccus pelagius NBRC 104925.</title>
        <authorList>
            <person name="Yoshida Y."/>
            <person name="Hosoyama A."/>
            <person name="Tsuchikane K."/>
            <person name="Katsumata H."/>
            <person name="Yamazaki S."/>
            <person name="Fujita N."/>
        </authorList>
    </citation>
    <scope>NUCLEOTIDE SEQUENCE [LARGE SCALE GENOMIC DNA]</scope>
    <source>
        <strain evidence="1 2">NBRC 104925</strain>
    </source>
</reference>